<feature type="coiled-coil region" evidence="1">
    <location>
        <begin position="128"/>
        <end position="155"/>
    </location>
</feature>
<evidence type="ECO:0000256" key="2">
    <source>
        <dbReference type="SAM" id="Phobius"/>
    </source>
</evidence>
<evidence type="ECO:0000313" key="4">
    <source>
        <dbReference type="Proteomes" id="UP000007719"/>
    </source>
</evidence>
<proteinExistence type="predicted"/>
<dbReference type="InterPro" id="IPR012651">
    <property type="entry name" value="Thia_Transptr_ThiT"/>
</dbReference>
<dbReference type="Pfam" id="PF09515">
    <property type="entry name" value="Thia_YuaJ"/>
    <property type="match status" value="2"/>
</dbReference>
<dbReference type="eggNOG" id="COG3859">
    <property type="taxonomic scope" value="Bacteria"/>
</dbReference>
<reference evidence="4" key="1">
    <citation type="journal article" date="2016" name="Front. Microbiol.">
        <title>The complete genome sequence of hyperthermophile Dictyoglomus turgidum DSM 6724 reveals a specialized carbohydrate fermentor.</title>
        <authorList>
            <person name="Brumm P.J."/>
            <person name="Gowda K."/>
            <person name="Robb F.T."/>
            <person name="Mead D.A."/>
        </authorList>
    </citation>
    <scope>NUCLEOTIDE SEQUENCE [LARGE SCALE GENOMIC DNA]</scope>
    <source>
        <strain evidence="4">DSM 6724 / Z-1310</strain>
    </source>
</reference>
<sequence length="265" mass="29872">MERKSIRMLTEGALSIALSLLLWYLRIGAMPQGGSISLQMLPLFIFALRWGFVPGLLVGVTYGLIHSLQDMYVVHWLQYLLDYPIAFGLIGLSGIVKNLKISKFITYIIAVLFLLGTIFFVVNISSELPQTQTTLEELKAKLQTATGEEKSKIEEDIKDLEFKIKWYPVSRIVLIIAGILGTLLLLYGGYIRKTQEPIELGVFIGGLGRLFAHFLSGIIFFSEYAPPGTPAWIYSLIYNLFVVVPSTFVCLPFVLIIMQRLRENE</sequence>
<keyword evidence="2" id="KW-0472">Membrane</keyword>
<dbReference type="OrthoDB" id="9795813at2"/>
<dbReference type="Proteomes" id="UP000007719">
    <property type="component" value="Chromosome"/>
</dbReference>
<keyword evidence="1" id="KW-0175">Coiled coil</keyword>
<dbReference type="RefSeq" id="WP_012583621.1">
    <property type="nucleotide sequence ID" value="NC_011661.1"/>
</dbReference>
<feature type="transmembrane region" description="Helical" evidence="2">
    <location>
        <begin position="233"/>
        <end position="258"/>
    </location>
</feature>
<feature type="transmembrane region" description="Helical" evidence="2">
    <location>
        <begin position="200"/>
        <end position="221"/>
    </location>
</feature>
<dbReference type="FunCoup" id="B8E094">
    <property type="interactions" value="9"/>
</dbReference>
<dbReference type="STRING" id="515635.Dtur_1261"/>
<dbReference type="InParanoid" id="B8E094"/>
<keyword evidence="4" id="KW-1185">Reference proteome</keyword>
<dbReference type="AlphaFoldDB" id="B8E094"/>
<evidence type="ECO:0000256" key="1">
    <source>
        <dbReference type="SAM" id="Coils"/>
    </source>
</evidence>
<dbReference type="EMBL" id="CP001251">
    <property type="protein sequence ID" value="ACK42539.1"/>
    <property type="molecule type" value="Genomic_DNA"/>
</dbReference>
<name>B8E094_DICTD</name>
<feature type="transmembrane region" description="Helical" evidence="2">
    <location>
        <begin position="169"/>
        <end position="188"/>
    </location>
</feature>
<keyword evidence="2" id="KW-0812">Transmembrane</keyword>
<feature type="transmembrane region" description="Helical" evidence="2">
    <location>
        <begin position="71"/>
        <end position="92"/>
    </location>
</feature>
<feature type="transmembrane region" description="Helical" evidence="2">
    <location>
        <begin position="41"/>
        <end position="65"/>
    </location>
</feature>
<dbReference type="KEGG" id="dtu:Dtur_1261"/>
<dbReference type="GO" id="GO:0015234">
    <property type="term" value="F:thiamine transmembrane transporter activity"/>
    <property type="evidence" value="ECO:0007669"/>
    <property type="project" value="InterPro"/>
</dbReference>
<organism evidence="3 4">
    <name type="scientific">Dictyoglomus turgidum (strain DSM 6724 / Z-1310)</name>
    <dbReference type="NCBI Taxonomy" id="515635"/>
    <lineage>
        <taxon>Bacteria</taxon>
        <taxon>Pseudomonadati</taxon>
        <taxon>Dictyoglomota</taxon>
        <taxon>Dictyoglomia</taxon>
        <taxon>Dictyoglomales</taxon>
        <taxon>Dictyoglomaceae</taxon>
        <taxon>Dictyoglomus</taxon>
    </lineage>
</organism>
<dbReference type="Gene3D" id="1.10.1760.20">
    <property type="match status" value="2"/>
</dbReference>
<feature type="transmembrane region" description="Helical" evidence="2">
    <location>
        <begin position="104"/>
        <end position="125"/>
    </location>
</feature>
<dbReference type="EnsemblBacteria" id="ACK42539">
    <property type="protein sequence ID" value="ACK42539"/>
    <property type="gene ID" value="Dtur_1261"/>
</dbReference>
<dbReference type="HOGENOM" id="CLU_1033313_0_0_0"/>
<protein>
    <submittedName>
        <fullName evidence="3">Thiamine transporter</fullName>
    </submittedName>
</protein>
<evidence type="ECO:0000313" key="3">
    <source>
        <dbReference type="EMBL" id="ACK42539.1"/>
    </source>
</evidence>
<gene>
    <name evidence="3" type="ordered locus">Dtur_1261</name>
</gene>
<accession>B8E094</accession>
<keyword evidence="2" id="KW-1133">Transmembrane helix</keyword>
<dbReference type="GO" id="GO:0005886">
    <property type="term" value="C:plasma membrane"/>
    <property type="evidence" value="ECO:0007669"/>
    <property type="project" value="InterPro"/>
</dbReference>